<dbReference type="EMBL" id="QFGA01000001">
    <property type="protein sequence ID" value="TEB08017.1"/>
    <property type="molecule type" value="Genomic_DNA"/>
</dbReference>
<gene>
    <name evidence="2" type="ORF">Psch_01572</name>
</gene>
<organism evidence="2 3">
    <name type="scientific">Pelotomaculum schinkii</name>
    <dbReference type="NCBI Taxonomy" id="78350"/>
    <lineage>
        <taxon>Bacteria</taxon>
        <taxon>Bacillati</taxon>
        <taxon>Bacillota</taxon>
        <taxon>Clostridia</taxon>
        <taxon>Eubacteriales</taxon>
        <taxon>Desulfotomaculaceae</taxon>
        <taxon>Pelotomaculum</taxon>
    </lineage>
</organism>
<dbReference type="Proteomes" id="UP000298324">
    <property type="component" value="Unassembled WGS sequence"/>
</dbReference>
<feature type="chain" id="PRO_5021446144" description="CARDB domain-containing protein" evidence="1">
    <location>
        <begin position="24"/>
        <end position="164"/>
    </location>
</feature>
<evidence type="ECO:0000313" key="2">
    <source>
        <dbReference type="EMBL" id="TEB08017.1"/>
    </source>
</evidence>
<proteinExistence type="predicted"/>
<sequence length="164" mass="16850">MKKICLIFLCLMMFFAYMSMGKADETNSPPLLATAYAAGDSHCFVISKAELLNMAGQSVNTVAGGGGYRVRASVHNNNAAPAAGLAIIQVRGGSGATSAGGGRVLGCVGIASDVPVTGSTVSSDFTLPAGMRGEAYVDIFVWDGWDTMAPRAAASQTLSFTITE</sequence>
<keyword evidence="1" id="KW-0732">Signal</keyword>
<dbReference type="RefSeq" id="WP_190239773.1">
    <property type="nucleotide sequence ID" value="NZ_QFGA01000001.1"/>
</dbReference>
<name>A0A4Y7RI66_9FIRM</name>
<accession>A0A4Y7RI66</accession>
<feature type="signal peptide" evidence="1">
    <location>
        <begin position="1"/>
        <end position="23"/>
    </location>
</feature>
<reference evidence="2 3" key="1">
    <citation type="journal article" date="2018" name="Environ. Microbiol.">
        <title>Novel energy conservation strategies and behaviour of Pelotomaculum schinkii driving syntrophic propionate catabolism.</title>
        <authorList>
            <person name="Hidalgo-Ahumada C.A.P."/>
            <person name="Nobu M.K."/>
            <person name="Narihiro T."/>
            <person name="Tamaki H."/>
            <person name="Liu W.T."/>
            <person name="Kamagata Y."/>
            <person name="Stams A.J.M."/>
            <person name="Imachi H."/>
            <person name="Sousa D.Z."/>
        </authorList>
    </citation>
    <scope>NUCLEOTIDE SEQUENCE [LARGE SCALE GENOMIC DNA]</scope>
    <source>
        <strain evidence="2 3">HH</strain>
    </source>
</reference>
<comment type="caution">
    <text evidence="2">The sequence shown here is derived from an EMBL/GenBank/DDBJ whole genome shotgun (WGS) entry which is preliminary data.</text>
</comment>
<dbReference type="AlphaFoldDB" id="A0A4Y7RI66"/>
<evidence type="ECO:0000313" key="3">
    <source>
        <dbReference type="Proteomes" id="UP000298324"/>
    </source>
</evidence>
<evidence type="ECO:0008006" key="4">
    <source>
        <dbReference type="Google" id="ProtNLM"/>
    </source>
</evidence>
<evidence type="ECO:0000256" key="1">
    <source>
        <dbReference type="SAM" id="SignalP"/>
    </source>
</evidence>
<keyword evidence="3" id="KW-1185">Reference proteome</keyword>
<protein>
    <recommendedName>
        <fullName evidence="4">CARDB domain-containing protein</fullName>
    </recommendedName>
</protein>